<gene>
    <name evidence="2" type="ORF">AAE3_LOCUS3414</name>
</gene>
<dbReference type="SUPFAM" id="SSF48371">
    <property type="entry name" value="ARM repeat"/>
    <property type="match status" value="1"/>
</dbReference>
<comment type="caution">
    <text evidence="2">The sequence shown here is derived from an EMBL/GenBank/DDBJ whole genome shotgun (WGS) entry which is preliminary data.</text>
</comment>
<dbReference type="OrthoDB" id="341421at2759"/>
<feature type="region of interest" description="Disordered" evidence="1">
    <location>
        <begin position="1"/>
        <end position="24"/>
    </location>
</feature>
<proteinExistence type="predicted"/>
<dbReference type="Gene3D" id="1.25.10.10">
    <property type="entry name" value="Leucine-rich Repeat Variant"/>
    <property type="match status" value="1"/>
</dbReference>
<evidence type="ECO:0000256" key="1">
    <source>
        <dbReference type="SAM" id="MobiDB-lite"/>
    </source>
</evidence>
<name>A0A8S0VTW9_CYCAE</name>
<evidence type="ECO:0000313" key="3">
    <source>
        <dbReference type="Proteomes" id="UP000467700"/>
    </source>
</evidence>
<feature type="compositionally biased region" description="Basic residues" evidence="1">
    <location>
        <begin position="7"/>
        <end position="16"/>
    </location>
</feature>
<keyword evidence="3" id="KW-1185">Reference proteome</keyword>
<sequence>MPAPGRGSKRKAKGKRRTESASTEVDADFDSIHVPQINNSEGWNAIADNLCTFFGLPDLTTRSGLKEIHANFDVLFARIDKVFSENPDDFRIRGGIVGIYTRMCVDAILRNKLFEKGVLEKILPLLDIDETRHLALRCLTVITRHGGIDARLDIAKHARKLTKLVRDLPNDDIVTELCVKILSHSVSVVVEGVEGPLHPEALRALDMTDVLKAMLETIKRPSRDPRHLVEHALDLIVMSTLYKSDAFKVYPSSIGFLVAGVRCKDWGTRGICLNALMRLYQDEHDKENRKFDPMRLFTEVRQGKAPSFLNDVLNRHGPARSDVYQTLSCITEFQKAMFAVAQDRDF</sequence>
<dbReference type="EMBL" id="CACVBS010000032">
    <property type="protein sequence ID" value="CAA7261150.1"/>
    <property type="molecule type" value="Genomic_DNA"/>
</dbReference>
<organism evidence="2 3">
    <name type="scientific">Cyclocybe aegerita</name>
    <name type="common">Black poplar mushroom</name>
    <name type="synonym">Agrocybe aegerita</name>
    <dbReference type="NCBI Taxonomy" id="1973307"/>
    <lineage>
        <taxon>Eukaryota</taxon>
        <taxon>Fungi</taxon>
        <taxon>Dikarya</taxon>
        <taxon>Basidiomycota</taxon>
        <taxon>Agaricomycotina</taxon>
        <taxon>Agaricomycetes</taxon>
        <taxon>Agaricomycetidae</taxon>
        <taxon>Agaricales</taxon>
        <taxon>Agaricineae</taxon>
        <taxon>Bolbitiaceae</taxon>
        <taxon>Cyclocybe</taxon>
    </lineage>
</organism>
<reference evidence="2 3" key="1">
    <citation type="submission" date="2020-01" db="EMBL/GenBank/DDBJ databases">
        <authorList>
            <person name="Gupta K D."/>
        </authorList>
    </citation>
    <scope>NUCLEOTIDE SEQUENCE [LARGE SCALE GENOMIC DNA]</scope>
</reference>
<dbReference type="InterPro" id="IPR016024">
    <property type="entry name" value="ARM-type_fold"/>
</dbReference>
<dbReference type="InterPro" id="IPR011989">
    <property type="entry name" value="ARM-like"/>
</dbReference>
<dbReference type="AlphaFoldDB" id="A0A8S0VTW9"/>
<evidence type="ECO:0000313" key="2">
    <source>
        <dbReference type="EMBL" id="CAA7261150.1"/>
    </source>
</evidence>
<dbReference type="Proteomes" id="UP000467700">
    <property type="component" value="Unassembled WGS sequence"/>
</dbReference>
<protein>
    <submittedName>
        <fullName evidence="2">Uncharacterized protein</fullName>
    </submittedName>
</protein>
<accession>A0A8S0VTW9</accession>